<gene>
    <name evidence="11 12" type="primary">atpG</name>
    <name evidence="12" type="ORF">JG29_10640</name>
</gene>
<protein>
    <recommendedName>
        <fullName evidence="11">ATP synthase gamma chain</fullName>
    </recommendedName>
    <alternativeName>
        <fullName evidence="11">ATP synthase F1 sector gamma subunit</fullName>
    </alternativeName>
    <alternativeName>
        <fullName evidence="11">F-ATPase gamma subunit</fullName>
    </alternativeName>
</protein>
<comment type="function">
    <text evidence="1 11">Produces ATP from ADP in the presence of a proton gradient across the membrane. The gamma chain is believed to be important in regulating ATPase activity and the flow of protons through the CF(0) complex.</text>
</comment>
<dbReference type="PROSITE" id="PS00153">
    <property type="entry name" value="ATPASE_GAMMA"/>
    <property type="match status" value="1"/>
</dbReference>
<dbReference type="Proteomes" id="UP000033695">
    <property type="component" value="Unassembled WGS sequence"/>
</dbReference>
<keyword evidence="4 11" id="KW-0813">Transport</keyword>
<evidence type="ECO:0000256" key="5">
    <source>
        <dbReference type="ARBA" id="ARBA00022475"/>
    </source>
</evidence>
<dbReference type="PANTHER" id="PTHR11693">
    <property type="entry name" value="ATP SYNTHASE GAMMA CHAIN"/>
    <property type="match status" value="1"/>
</dbReference>
<dbReference type="Gene3D" id="1.10.287.80">
    <property type="entry name" value="ATP synthase, gamma subunit, helix hairpin domain"/>
    <property type="match status" value="2"/>
</dbReference>
<dbReference type="GO" id="GO:0045259">
    <property type="term" value="C:proton-transporting ATP synthase complex"/>
    <property type="evidence" value="ECO:0007669"/>
    <property type="project" value="UniProtKB-KW"/>
</dbReference>
<evidence type="ECO:0000256" key="3">
    <source>
        <dbReference type="ARBA" id="ARBA00007681"/>
    </source>
</evidence>
<keyword evidence="8 11" id="KW-0472">Membrane</keyword>
<evidence type="ECO:0000256" key="4">
    <source>
        <dbReference type="ARBA" id="ARBA00022448"/>
    </source>
</evidence>
<keyword evidence="9 11" id="KW-0139">CF(1)</keyword>
<dbReference type="InterPro" id="IPR023632">
    <property type="entry name" value="ATP_synth_F1_gsu_CS"/>
</dbReference>
<dbReference type="Gene3D" id="3.40.1380.10">
    <property type="match status" value="1"/>
</dbReference>
<dbReference type="GO" id="GO:0042777">
    <property type="term" value="P:proton motive force-driven plasma membrane ATP synthesis"/>
    <property type="evidence" value="ECO:0007669"/>
    <property type="project" value="UniProtKB-UniRule"/>
</dbReference>
<dbReference type="HAMAP" id="MF_00815">
    <property type="entry name" value="ATP_synth_gamma_bact"/>
    <property type="match status" value="1"/>
</dbReference>
<dbReference type="GO" id="GO:0046933">
    <property type="term" value="F:proton-transporting ATP synthase activity, rotational mechanism"/>
    <property type="evidence" value="ECO:0007669"/>
    <property type="project" value="UniProtKB-UniRule"/>
</dbReference>
<dbReference type="CDD" id="cd12151">
    <property type="entry name" value="F1-ATPase_gamma"/>
    <property type="match status" value="1"/>
</dbReference>
<accession>A0A0F4KRI3</accession>
<dbReference type="InterPro" id="IPR035968">
    <property type="entry name" value="ATP_synth_F1_ATPase_gsu"/>
</dbReference>
<comment type="caution">
    <text evidence="12">The sequence shown here is derived from an EMBL/GenBank/DDBJ whole genome shotgun (WGS) entry which is preliminary data.</text>
</comment>
<comment type="similarity">
    <text evidence="3 11">Belongs to the ATPase gamma chain family.</text>
</comment>
<proteinExistence type="inferred from homology"/>
<keyword evidence="5 11" id="KW-1003">Cell membrane</keyword>
<sequence length="309" mass="34593">MAESLMDIKRRIASTKKTGQITHAMQMVSGAKLTQIEKQSNVYQLYEQKLKETMGHLVASKIISQYRDNNTESSNDSMSLDHLLKNRPIKKTAYIVVTSDRGLVGSYNSTIIKATMDLLRKNHQNDKSKFSIIAVGGTGADFFKKRNYDVAYEYRGVEDVPQFKTIQKLVKTCVEMFDTGVFDQLYICHNHHVNSLTSTFTVDKLLPISRDIADEVDFKKIGNTSSYIVDPSIEVVLQKLVPQYIESVVFGSILDAKTAEHAASMTAMRTATDNADDLISSLSLKYNRARQEQITTEITEIIGGASALE</sequence>
<comment type="subunit">
    <text evidence="11">F-type ATPases have 2 components, CF(1) - the catalytic core - and CF(0) - the membrane proton channel. CF(1) has five subunits: alpha(3), beta(3), gamma(1), delta(1), epsilon(1). CF(0) has three main subunits: a, b and c.</text>
</comment>
<dbReference type="EMBL" id="JXBZ01000008">
    <property type="protein sequence ID" value="KJY48658.1"/>
    <property type="molecule type" value="Genomic_DNA"/>
</dbReference>
<comment type="subcellular location">
    <subcellularLocation>
        <location evidence="11">Cell membrane</location>
        <topology evidence="11">Peripheral membrane protein</topology>
    </subcellularLocation>
    <subcellularLocation>
        <location evidence="2">Membrane</location>
        <topology evidence="2">Peripheral membrane protein</topology>
    </subcellularLocation>
</comment>
<evidence type="ECO:0000313" key="12">
    <source>
        <dbReference type="EMBL" id="KJY48658.1"/>
    </source>
</evidence>
<dbReference type="GO" id="GO:0005886">
    <property type="term" value="C:plasma membrane"/>
    <property type="evidence" value="ECO:0007669"/>
    <property type="project" value="UniProtKB-SubCell"/>
</dbReference>
<dbReference type="SUPFAM" id="SSF52943">
    <property type="entry name" value="ATP synthase (F1-ATPase), gamma subunit"/>
    <property type="match status" value="1"/>
</dbReference>
<keyword evidence="7 11" id="KW-0406">Ion transport</keyword>
<dbReference type="PATRIC" id="fig|1218508.4.peg.1049"/>
<dbReference type="NCBIfam" id="NF004147">
    <property type="entry name" value="PRK05621.2-1"/>
    <property type="match status" value="1"/>
</dbReference>
<evidence type="ECO:0000256" key="1">
    <source>
        <dbReference type="ARBA" id="ARBA00003456"/>
    </source>
</evidence>
<dbReference type="HOGENOM" id="CLU_050669_0_1_9"/>
<dbReference type="NCBIfam" id="TIGR01146">
    <property type="entry name" value="ATPsyn_F1gamma"/>
    <property type="match status" value="1"/>
</dbReference>
<reference evidence="12 13" key="1">
    <citation type="submission" date="2014-12" db="EMBL/GenBank/DDBJ databases">
        <title>Comparative genomics of the lactic acid bacteria isolated from the honey bee gut.</title>
        <authorList>
            <person name="Ellegaard K.M."/>
            <person name="Tamarit D."/>
            <person name="Javelind E."/>
            <person name="Olofsson T."/>
            <person name="Andersson S.G."/>
            <person name="Vasquez A."/>
        </authorList>
    </citation>
    <scope>NUCLEOTIDE SEQUENCE [LARGE SCALE GENOMIC DNA]</scope>
    <source>
        <strain evidence="12 13">Hon2</strain>
    </source>
</reference>
<organism evidence="12 13">
    <name type="scientific">Bombilactobacillus mellis</name>
    <dbReference type="NCBI Taxonomy" id="1218508"/>
    <lineage>
        <taxon>Bacteria</taxon>
        <taxon>Bacillati</taxon>
        <taxon>Bacillota</taxon>
        <taxon>Bacilli</taxon>
        <taxon>Lactobacillales</taxon>
        <taxon>Lactobacillaceae</taxon>
        <taxon>Bombilactobacillus</taxon>
    </lineage>
</organism>
<dbReference type="Pfam" id="PF00231">
    <property type="entry name" value="ATP-synt"/>
    <property type="match status" value="1"/>
</dbReference>
<dbReference type="OrthoDB" id="9812769at2"/>
<evidence type="ECO:0000256" key="11">
    <source>
        <dbReference type="HAMAP-Rule" id="MF_00815"/>
    </source>
</evidence>
<dbReference type="RefSeq" id="WP_045922922.1">
    <property type="nucleotide sequence ID" value="NZ_JAAEDZ010000001.1"/>
</dbReference>
<evidence type="ECO:0000256" key="10">
    <source>
        <dbReference type="ARBA" id="ARBA00023310"/>
    </source>
</evidence>
<dbReference type="STRING" id="1218508.JG29_10640"/>
<evidence type="ECO:0000256" key="9">
    <source>
        <dbReference type="ARBA" id="ARBA00023196"/>
    </source>
</evidence>
<evidence type="ECO:0000256" key="6">
    <source>
        <dbReference type="ARBA" id="ARBA00022781"/>
    </source>
</evidence>
<evidence type="ECO:0000256" key="2">
    <source>
        <dbReference type="ARBA" id="ARBA00004170"/>
    </source>
</evidence>
<dbReference type="InterPro" id="IPR000131">
    <property type="entry name" value="ATP_synth_F1_gsu"/>
</dbReference>
<name>A0A0F4KRI3_9LACO</name>
<keyword evidence="13" id="KW-1185">Reference proteome</keyword>
<dbReference type="GO" id="GO:0005524">
    <property type="term" value="F:ATP binding"/>
    <property type="evidence" value="ECO:0007669"/>
    <property type="project" value="UniProtKB-UniRule"/>
</dbReference>
<dbReference type="AlphaFoldDB" id="A0A0F4KRI3"/>
<dbReference type="PRINTS" id="PR00126">
    <property type="entry name" value="ATPASEGAMMA"/>
</dbReference>
<evidence type="ECO:0000256" key="8">
    <source>
        <dbReference type="ARBA" id="ARBA00023136"/>
    </source>
</evidence>
<keyword evidence="6 11" id="KW-0375">Hydrogen ion transport</keyword>
<evidence type="ECO:0000313" key="13">
    <source>
        <dbReference type="Proteomes" id="UP000033695"/>
    </source>
</evidence>
<evidence type="ECO:0000256" key="7">
    <source>
        <dbReference type="ARBA" id="ARBA00023065"/>
    </source>
</evidence>
<keyword evidence="10 11" id="KW-0066">ATP synthesis</keyword>
<dbReference type="PANTHER" id="PTHR11693:SF22">
    <property type="entry name" value="ATP SYNTHASE SUBUNIT GAMMA, MITOCHONDRIAL"/>
    <property type="match status" value="1"/>
</dbReference>